<evidence type="ECO:0000256" key="6">
    <source>
        <dbReference type="SAM" id="Phobius"/>
    </source>
</evidence>
<sequence length="179" mass="20591">MTIRSKDLSKFGSYYKIIKMNKVTRILAVVVTCLVIGYFSGMVTRSAITTWYPTLIKPSFNPPNWIFAPVWTTLYVMMGVAAGLVWNRIEEEREAVKKALIFFAIQLALNALWSYLFFGLRNPLLAGLEIIVLWLMIFETYIQFSKINKIAGYLFIPYIAWVSFAAVLNGSIWWLNRAP</sequence>
<dbReference type="GO" id="GO:0033013">
    <property type="term" value="P:tetrapyrrole metabolic process"/>
    <property type="evidence" value="ECO:0007669"/>
    <property type="project" value="UniProtKB-ARBA"/>
</dbReference>
<feature type="transmembrane region" description="Helical" evidence="6">
    <location>
        <begin position="154"/>
        <end position="175"/>
    </location>
</feature>
<evidence type="ECO:0000256" key="3">
    <source>
        <dbReference type="ARBA" id="ARBA00022692"/>
    </source>
</evidence>
<dbReference type="FunFam" id="1.20.1260.100:FF:000001">
    <property type="entry name" value="translocator protein 2"/>
    <property type="match status" value="1"/>
</dbReference>
<dbReference type="AlphaFoldDB" id="A0A1M5FMB4"/>
<dbReference type="Proteomes" id="UP000184020">
    <property type="component" value="Unassembled WGS sequence"/>
</dbReference>
<evidence type="ECO:0000256" key="5">
    <source>
        <dbReference type="ARBA" id="ARBA00023136"/>
    </source>
</evidence>
<gene>
    <name evidence="7" type="ORF">SAMN05444372_101199</name>
</gene>
<accession>A0A1M5FMB4</accession>
<evidence type="ECO:0000313" key="7">
    <source>
        <dbReference type="EMBL" id="SHF92633.1"/>
    </source>
</evidence>
<keyword evidence="8" id="KW-1185">Reference proteome</keyword>
<comment type="similarity">
    <text evidence="2">Belongs to the TspO/BZRP family.</text>
</comment>
<keyword evidence="4 6" id="KW-1133">Transmembrane helix</keyword>
<dbReference type="CDD" id="cd15904">
    <property type="entry name" value="TSPO_MBR"/>
    <property type="match status" value="1"/>
</dbReference>
<dbReference type="STRING" id="229205.SAMN05444372_101199"/>
<feature type="transmembrane region" description="Helical" evidence="6">
    <location>
        <begin position="124"/>
        <end position="142"/>
    </location>
</feature>
<evidence type="ECO:0000313" key="8">
    <source>
        <dbReference type="Proteomes" id="UP000184020"/>
    </source>
</evidence>
<dbReference type="Gene3D" id="1.20.1260.100">
    <property type="entry name" value="TspO/MBR protein"/>
    <property type="match status" value="1"/>
</dbReference>
<feature type="transmembrane region" description="Helical" evidence="6">
    <location>
        <begin position="26"/>
        <end position="48"/>
    </location>
</feature>
<keyword evidence="5 6" id="KW-0472">Membrane</keyword>
<evidence type="ECO:0000256" key="1">
    <source>
        <dbReference type="ARBA" id="ARBA00004141"/>
    </source>
</evidence>
<organism evidence="7 8">
    <name type="scientific">Flavobacterium micromati</name>
    <dbReference type="NCBI Taxonomy" id="229205"/>
    <lineage>
        <taxon>Bacteria</taxon>
        <taxon>Pseudomonadati</taxon>
        <taxon>Bacteroidota</taxon>
        <taxon>Flavobacteriia</taxon>
        <taxon>Flavobacteriales</taxon>
        <taxon>Flavobacteriaceae</taxon>
        <taxon>Flavobacterium</taxon>
    </lineage>
</organism>
<dbReference type="EMBL" id="FQWF01000001">
    <property type="protein sequence ID" value="SHF92633.1"/>
    <property type="molecule type" value="Genomic_DNA"/>
</dbReference>
<evidence type="ECO:0000256" key="2">
    <source>
        <dbReference type="ARBA" id="ARBA00007524"/>
    </source>
</evidence>
<proteinExistence type="inferred from homology"/>
<reference evidence="8" key="1">
    <citation type="submission" date="2016-11" db="EMBL/GenBank/DDBJ databases">
        <authorList>
            <person name="Varghese N."/>
            <person name="Submissions S."/>
        </authorList>
    </citation>
    <scope>NUCLEOTIDE SEQUENCE [LARGE SCALE GENOMIC DNA]</scope>
    <source>
        <strain evidence="8">DSM 17659</strain>
    </source>
</reference>
<feature type="transmembrane region" description="Helical" evidence="6">
    <location>
        <begin position="99"/>
        <end position="118"/>
    </location>
</feature>
<name>A0A1M5FMB4_9FLAO</name>
<comment type="subcellular location">
    <subcellularLocation>
        <location evidence="1">Membrane</location>
        <topology evidence="1">Multi-pass membrane protein</topology>
    </subcellularLocation>
</comment>
<dbReference type="PIRSF" id="PIRSF005859">
    <property type="entry name" value="PBR"/>
    <property type="match status" value="1"/>
</dbReference>
<dbReference type="PANTHER" id="PTHR10057">
    <property type="entry name" value="PERIPHERAL-TYPE BENZODIAZEPINE RECEPTOR"/>
    <property type="match status" value="1"/>
</dbReference>
<dbReference type="InterPro" id="IPR004307">
    <property type="entry name" value="TspO_MBR"/>
</dbReference>
<dbReference type="InterPro" id="IPR038330">
    <property type="entry name" value="TspO/MBR-related_sf"/>
</dbReference>
<dbReference type="PANTHER" id="PTHR10057:SF0">
    <property type="entry name" value="TRANSLOCATOR PROTEIN"/>
    <property type="match status" value="1"/>
</dbReference>
<dbReference type="Pfam" id="PF03073">
    <property type="entry name" value="TspO_MBR"/>
    <property type="match status" value="1"/>
</dbReference>
<evidence type="ECO:0000256" key="4">
    <source>
        <dbReference type="ARBA" id="ARBA00022989"/>
    </source>
</evidence>
<protein>
    <submittedName>
        <fullName evidence="7">TspO and MBR related proteins</fullName>
    </submittedName>
</protein>
<feature type="transmembrane region" description="Helical" evidence="6">
    <location>
        <begin position="68"/>
        <end position="87"/>
    </location>
</feature>
<dbReference type="GO" id="GO:0016020">
    <property type="term" value="C:membrane"/>
    <property type="evidence" value="ECO:0007669"/>
    <property type="project" value="UniProtKB-SubCell"/>
</dbReference>
<keyword evidence="3 6" id="KW-0812">Transmembrane</keyword>